<name>A0A841ALV7_9MICO</name>
<dbReference type="InterPro" id="IPR005311">
    <property type="entry name" value="PBP_dimer"/>
</dbReference>
<dbReference type="Gene3D" id="3.40.710.10">
    <property type="entry name" value="DD-peptidase/beta-lactamase superfamily"/>
    <property type="match status" value="1"/>
</dbReference>
<feature type="domain" description="Penicillin-binding protein transpeptidase" evidence="5">
    <location>
        <begin position="258"/>
        <end position="563"/>
    </location>
</feature>
<evidence type="ECO:0000256" key="2">
    <source>
        <dbReference type="ARBA" id="ARBA00007171"/>
    </source>
</evidence>
<dbReference type="PANTHER" id="PTHR30627">
    <property type="entry name" value="PEPTIDOGLYCAN D,D-TRANSPEPTIDASE"/>
    <property type="match status" value="1"/>
</dbReference>
<sequence length="587" mass="62304">MNDARKSKRRVGIAIIVIFAVVAVFVVRLVDIQVVRAADLNAQSLEKRSVQQTTYGSRGNIVDTNGAVLADSVDRFDITASPLLVNPFTRLADDGETRVEVTVQEAIAELAEVTAVPVADITTALTSDPESNFTYVAKEMTLEVLTKVRELDIPWIYDVLHPARTYPNGAVAGNLVGFVGTDGPQNGLETTADSCVGSTNGTSTYERGADGIRIPGSTVTTEEAKDGGTLHTTIDKDLQWYAQQILAERSVELGADWGTIVVVRVSDGHLMTVADYPSVDPNNVDGVTSSDLGSRAFTSPFEPGSTMKALTVASLLDAGVITPTTEVTAPGRRDLGNGSYIKDAWAHADIPYTAAGVLTNSSNTGTSYLTDLLPDKETRRDYMLKFGLNQKTAVDFQGESAGDILSTDRWDAVTNYAVQFGQGMSATSAQMASAYQALGNGGVRMPLTLVEGCEWADGTWTDLPSTEGVQVVSESAADQTVAMMENVVTQGGLSNELSIPGYRVAAKTGTAEVADSTGYGSDRIISIAGLVPAEAPEYAIVVTFAKPDTIKTSSAVSTTFKKITTQVIKSFRIAPSDEPSPLLPLTW</sequence>
<dbReference type="Pfam" id="PF03717">
    <property type="entry name" value="PBP_dimer"/>
    <property type="match status" value="1"/>
</dbReference>
<comment type="subcellular location">
    <subcellularLocation>
        <location evidence="1">Membrane</location>
    </subcellularLocation>
</comment>
<evidence type="ECO:0000256" key="1">
    <source>
        <dbReference type="ARBA" id="ARBA00004370"/>
    </source>
</evidence>
<dbReference type="GO" id="GO:0005886">
    <property type="term" value="C:plasma membrane"/>
    <property type="evidence" value="ECO:0007669"/>
    <property type="project" value="TreeGrafter"/>
</dbReference>
<dbReference type="SUPFAM" id="SSF56601">
    <property type="entry name" value="beta-lactamase/transpeptidase-like"/>
    <property type="match status" value="1"/>
</dbReference>
<comment type="similarity">
    <text evidence="2">Belongs to the transpeptidase family.</text>
</comment>
<dbReference type="EMBL" id="JACHMJ010000001">
    <property type="protein sequence ID" value="MBB5842942.1"/>
    <property type="molecule type" value="Genomic_DNA"/>
</dbReference>
<dbReference type="Proteomes" id="UP000536685">
    <property type="component" value="Unassembled WGS sequence"/>
</dbReference>
<keyword evidence="4" id="KW-1133">Transmembrane helix</keyword>
<dbReference type="RefSeq" id="WP_343061924.1">
    <property type="nucleotide sequence ID" value="NZ_JACHMJ010000001.1"/>
</dbReference>
<dbReference type="GO" id="GO:0051301">
    <property type="term" value="P:cell division"/>
    <property type="evidence" value="ECO:0007669"/>
    <property type="project" value="UniProtKB-KW"/>
</dbReference>
<dbReference type="Gene3D" id="3.30.450.330">
    <property type="match status" value="1"/>
</dbReference>
<accession>A0A841ALV7</accession>
<keyword evidence="4" id="KW-0812">Transmembrane</keyword>
<gene>
    <name evidence="7" type="ORF">HD599_001265</name>
</gene>
<dbReference type="PANTHER" id="PTHR30627:SF1">
    <property type="entry name" value="PEPTIDOGLYCAN D,D-TRANSPEPTIDASE FTSI"/>
    <property type="match status" value="1"/>
</dbReference>
<proteinExistence type="inferred from homology"/>
<dbReference type="InterPro" id="IPR050515">
    <property type="entry name" value="Beta-lactam/transpept"/>
</dbReference>
<feature type="domain" description="Penicillin-binding protein dimerisation" evidence="6">
    <location>
        <begin position="54"/>
        <end position="193"/>
    </location>
</feature>
<dbReference type="InterPro" id="IPR012338">
    <property type="entry name" value="Beta-lactam/transpept-like"/>
</dbReference>
<keyword evidence="7" id="KW-0132">Cell division</keyword>
<comment type="caution">
    <text evidence="7">The sequence shown here is derived from an EMBL/GenBank/DDBJ whole genome shotgun (WGS) entry which is preliminary data.</text>
</comment>
<dbReference type="SUPFAM" id="SSF56519">
    <property type="entry name" value="Penicillin binding protein dimerisation domain"/>
    <property type="match status" value="1"/>
</dbReference>
<evidence type="ECO:0000259" key="6">
    <source>
        <dbReference type="Pfam" id="PF03717"/>
    </source>
</evidence>
<evidence type="ECO:0000313" key="8">
    <source>
        <dbReference type="Proteomes" id="UP000536685"/>
    </source>
</evidence>
<evidence type="ECO:0000256" key="3">
    <source>
        <dbReference type="ARBA" id="ARBA00023136"/>
    </source>
</evidence>
<feature type="transmembrane region" description="Helical" evidence="4">
    <location>
        <begin position="12"/>
        <end position="30"/>
    </location>
</feature>
<dbReference type="AlphaFoldDB" id="A0A841ALV7"/>
<keyword evidence="8" id="KW-1185">Reference proteome</keyword>
<dbReference type="GO" id="GO:0008658">
    <property type="term" value="F:penicillin binding"/>
    <property type="evidence" value="ECO:0007669"/>
    <property type="project" value="InterPro"/>
</dbReference>
<dbReference type="InterPro" id="IPR001460">
    <property type="entry name" value="PCN-bd_Tpept"/>
</dbReference>
<dbReference type="InterPro" id="IPR036138">
    <property type="entry name" value="PBP_dimer_sf"/>
</dbReference>
<dbReference type="GO" id="GO:0071555">
    <property type="term" value="P:cell wall organization"/>
    <property type="evidence" value="ECO:0007669"/>
    <property type="project" value="TreeGrafter"/>
</dbReference>
<organism evidence="7 8">
    <name type="scientific">Conyzicola lurida</name>
    <dbReference type="NCBI Taxonomy" id="1172621"/>
    <lineage>
        <taxon>Bacteria</taxon>
        <taxon>Bacillati</taxon>
        <taxon>Actinomycetota</taxon>
        <taxon>Actinomycetes</taxon>
        <taxon>Micrococcales</taxon>
        <taxon>Microbacteriaceae</taxon>
        <taxon>Conyzicola</taxon>
    </lineage>
</organism>
<evidence type="ECO:0000256" key="4">
    <source>
        <dbReference type="SAM" id="Phobius"/>
    </source>
</evidence>
<reference evidence="7 8" key="1">
    <citation type="submission" date="2020-08" db="EMBL/GenBank/DDBJ databases">
        <title>Sequencing the genomes of 1000 actinobacteria strains.</title>
        <authorList>
            <person name="Klenk H.-P."/>
        </authorList>
    </citation>
    <scope>NUCLEOTIDE SEQUENCE [LARGE SCALE GENOMIC DNA]</scope>
    <source>
        <strain evidence="7 8">DSM 105784</strain>
    </source>
</reference>
<dbReference type="Pfam" id="PF00905">
    <property type="entry name" value="Transpeptidase"/>
    <property type="match status" value="1"/>
</dbReference>
<keyword evidence="7" id="KW-0131">Cell cycle</keyword>
<keyword evidence="3 4" id="KW-0472">Membrane</keyword>
<dbReference type="Gene3D" id="3.90.1310.10">
    <property type="entry name" value="Penicillin-binding protein 2a (Domain 2)"/>
    <property type="match status" value="1"/>
</dbReference>
<protein>
    <submittedName>
        <fullName evidence="7">Cell division protein FtsI (Penicillin-binding protein 3)</fullName>
    </submittedName>
</protein>
<evidence type="ECO:0000259" key="5">
    <source>
        <dbReference type="Pfam" id="PF00905"/>
    </source>
</evidence>
<evidence type="ECO:0000313" key="7">
    <source>
        <dbReference type="EMBL" id="MBB5842942.1"/>
    </source>
</evidence>